<feature type="signal peptide" evidence="3">
    <location>
        <begin position="1"/>
        <end position="23"/>
    </location>
</feature>
<evidence type="ECO:0000313" key="6">
    <source>
        <dbReference type="Proteomes" id="UP000717981"/>
    </source>
</evidence>
<dbReference type="InterPro" id="IPR019826">
    <property type="entry name" value="Carboxylesterase_B_AS"/>
</dbReference>
<keyword evidence="3" id="KW-0732">Signal</keyword>
<keyword evidence="6" id="KW-1185">Reference proteome</keyword>
<dbReference type="Gene3D" id="3.40.50.1820">
    <property type="entry name" value="alpha/beta hydrolase"/>
    <property type="match status" value="1"/>
</dbReference>
<comment type="similarity">
    <text evidence="1 3">Belongs to the type-B carboxylesterase/lipase family.</text>
</comment>
<gene>
    <name evidence="5" type="ORF">CR938_04625</name>
</gene>
<dbReference type="EMBL" id="PDWK01000015">
    <property type="protein sequence ID" value="KAF1689790.1"/>
    <property type="molecule type" value="Genomic_DNA"/>
</dbReference>
<dbReference type="OrthoDB" id="9775851at2"/>
<evidence type="ECO:0000256" key="3">
    <source>
        <dbReference type="RuleBase" id="RU361235"/>
    </source>
</evidence>
<dbReference type="GO" id="GO:0016787">
    <property type="term" value="F:hydrolase activity"/>
    <property type="evidence" value="ECO:0007669"/>
    <property type="project" value="UniProtKB-KW"/>
</dbReference>
<feature type="chain" id="PRO_5038171736" description="Carboxylic ester hydrolase" evidence="3">
    <location>
        <begin position="24"/>
        <end position="549"/>
    </location>
</feature>
<keyword evidence="2 3" id="KW-0378">Hydrolase</keyword>
<feature type="domain" description="Carboxylesterase type B" evidence="4">
    <location>
        <begin position="28"/>
        <end position="500"/>
    </location>
</feature>
<evidence type="ECO:0000313" key="5">
    <source>
        <dbReference type="EMBL" id="KAF1689790.1"/>
    </source>
</evidence>
<proteinExistence type="inferred from homology"/>
<dbReference type="AlphaFoldDB" id="A0A921P1Y5"/>
<dbReference type="PROSITE" id="PS00941">
    <property type="entry name" value="CARBOXYLESTERASE_B_2"/>
    <property type="match status" value="1"/>
</dbReference>
<evidence type="ECO:0000256" key="1">
    <source>
        <dbReference type="ARBA" id="ARBA00005964"/>
    </source>
</evidence>
<dbReference type="Proteomes" id="UP000717981">
    <property type="component" value="Unassembled WGS sequence"/>
</dbReference>
<dbReference type="InterPro" id="IPR019819">
    <property type="entry name" value="Carboxylesterase_B_CS"/>
</dbReference>
<sequence length="549" mass="58915">MIRSAARLCIAAAALCCALPLAARETQGPVVEAPAGAVRGQAVDGLHVFRGIRYAEAPVGQLRWKPPVPARRWDGVRDATRFGASCHQPPSRPGSLYAPAEMPAMSEDCLFLNVWAPQDARDAPVFVWIHGGALSGGTSSDPMYDGAALARQGLVVVSINYRLGVLGYLAHPDLSRESPEGVSGNYGLLDQIEALRWVQRNIAAFGGDPGNVTIAGESAGALSVMYLMASPQARGLFHRAIAQSAYMITMPALRETVHGTPSAEQTGLELSRRLGVRGLARLRAMDPQELTIKAALAAYMPLGNVDGKVLPAQLVDVFDRGQQAPVPILAGFNEGEIRSLRFLLPPPPADAATYEAEIRARYGSLAEAMLARYPSTDLDAAMLATTRDAMYGWTAERLVRAQTALGQPSYLYFWNHGYPAMDQSGLHAFHASEIPYVMGTRAGTPPAWPKVPDTTADNAMARATREYWASFARDGRPAAAGLPAWPAYGEARAYMAFAGTPQPGEHLMPGMFELVETVVCRRRAQGDQPWHWNVGVIAPVLPEGVAGCP</sequence>
<evidence type="ECO:0000256" key="2">
    <source>
        <dbReference type="ARBA" id="ARBA00022801"/>
    </source>
</evidence>
<evidence type="ECO:0000259" key="4">
    <source>
        <dbReference type="Pfam" id="PF00135"/>
    </source>
</evidence>
<dbReference type="SUPFAM" id="SSF53474">
    <property type="entry name" value="alpha/beta-Hydrolases"/>
    <property type="match status" value="1"/>
</dbReference>
<dbReference type="EC" id="3.1.1.-" evidence="3"/>
<protein>
    <recommendedName>
        <fullName evidence="3">Carboxylic ester hydrolase</fullName>
        <ecNumber evidence="3">3.1.1.-</ecNumber>
    </recommendedName>
</protein>
<dbReference type="PANTHER" id="PTHR11559">
    <property type="entry name" value="CARBOXYLESTERASE"/>
    <property type="match status" value="1"/>
</dbReference>
<reference evidence="5" key="1">
    <citation type="submission" date="2017-10" db="EMBL/GenBank/DDBJ databases">
        <title>Whole genome sequencing of members of genus Pseudoxanthomonas.</title>
        <authorList>
            <person name="Kumar S."/>
            <person name="Bansal K."/>
            <person name="Kaur A."/>
            <person name="Patil P."/>
            <person name="Sharma S."/>
            <person name="Patil P.B."/>
        </authorList>
    </citation>
    <scope>NUCLEOTIDE SEQUENCE</scope>
    <source>
        <strain evidence="5">DSM 22914</strain>
    </source>
</reference>
<dbReference type="PROSITE" id="PS00122">
    <property type="entry name" value="CARBOXYLESTERASE_B_1"/>
    <property type="match status" value="1"/>
</dbReference>
<dbReference type="InterPro" id="IPR002018">
    <property type="entry name" value="CarbesteraseB"/>
</dbReference>
<organism evidence="5 6">
    <name type="scientific">Pseudoxanthomonas taiwanensis</name>
    <dbReference type="NCBI Taxonomy" id="176598"/>
    <lineage>
        <taxon>Bacteria</taxon>
        <taxon>Pseudomonadati</taxon>
        <taxon>Pseudomonadota</taxon>
        <taxon>Gammaproteobacteria</taxon>
        <taxon>Lysobacterales</taxon>
        <taxon>Lysobacteraceae</taxon>
        <taxon>Pseudoxanthomonas</taxon>
    </lineage>
</organism>
<accession>A0A921P1Y5</accession>
<dbReference type="RefSeq" id="WP_162123881.1">
    <property type="nucleotide sequence ID" value="NZ_PDWK01000015.1"/>
</dbReference>
<dbReference type="InterPro" id="IPR029058">
    <property type="entry name" value="AB_hydrolase_fold"/>
</dbReference>
<dbReference type="Pfam" id="PF00135">
    <property type="entry name" value="COesterase"/>
    <property type="match status" value="1"/>
</dbReference>
<name>A0A921P1Y5_9GAMM</name>
<comment type="caution">
    <text evidence="5">The sequence shown here is derived from an EMBL/GenBank/DDBJ whole genome shotgun (WGS) entry which is preliminary data.</text>
</comment>
<dbReference type="InterPro" id="IPR050309">
    <property type="entry name" value="Type-B_Carboxylest/Lipase"/>
</dbReference>